<dbReference type="Proteomes" id="UP001221519">
    <property type="component" value="Plasmid unnamed2"/>
</dbReference>
<keyword evidence="4" id="KW-1185">Reference proteome</keyword>
<dbReference type="AlphaFoldDB" id="A0AAX3N6R8"/>
<protein>
    <submittedName>
        <fullName evidence="1">Uncharacterized protein</fullName>
    </submittedName>
</protein>
<evidence type="ECO:0000313" key="4">
    <source>
        <dbReference type="Proteomes" id="UP001221519"/>
    </source>
</evidence>
<reference evidence="1 4" key="1">
    <citation type="submission" date="2023-02" db="EMBL/GenBank/DDBJ databases">
        <title>Pathogen: clinical or host-associated sample.</title>
        <authorList>
            <person name="Hergert J."/>
            <person name="Casey R."/>
            <person name="Wagner J."/>
            <person name="Young E.L."/>
            <person name="Oakeson K.F."/>
        </authorList>
    </citation>
    <scope>NUCLEOTIDE SEQUENCE</scope>
    <source>
        <strain evidence="2 4">2022CK-00829</strain>
        <strain evidence="1">2022CK-00830</strain>
        <plasmid evidence="1">unnamed1</plasmid>
        <plasmid evidence="2 4">unnamed2</plasmid>
    </source>
</reference>
<geneLocation type="plasmid" evidence="2 4">
    <name>unnamed2</name>
</geneLocation>
<keyword evidence="1" id="KW-0614">Plasmid</keyword>
<dbReference type="Proteomes" id="UP001220962">
    <property type="component" value="Plasmid unnamed1"/>
</dbReference>
<proteinExistence type="predicted"/>
<sequence length="64" mass="7289">MNNCERRFDGGLLVVTNIGDEDVQFMKKIEQYTQLLNQLKVYGTVEVTLADLTRRLNAKLTSIA</sequence>
<gene>
    <name evidence="1" type="ORF">PUW23_25600</name>
    <name evidence="2" type="ORF">PUW25_26680</name>
</gene>
<evidence type="ECO:0000313" key="2">
    <source>
        <dbReference type="EMBL" id="WDI05381.1"/>
    </source>
</evidence>
<name>A0AAX3N6R8_9BACL</name>
<dbReference type="EMBL" id="CP118110">
    <property type="protein sequence ID" value="WDI05381.1"/>
    <property type="molecule type" value="Genomic_DNA"/>
</dbReference>
<dbReference type="EMBL" id="CP118102">
    <property type="protein sequence ID" value="WDH85415.1"/>
    <property type="molecule type" value="Genomic_DNA"/>
</dbReference>
<evidence type="ECO:0000313" key="1">
    <source>
        <dbReference type="EMBL" id="WDH85415.1"/>
    </source>
</evidence>
<dbReference type="RefSeq" id="WP_090727280.1">
    <property type="nucleotide sequence ID" value="NZ_CP118102.1"/>
</dbReference>
<organism evidence="1 3">
    <name type="scientific">Paenibacillus urinalis</name>
    <dbReference type="NCBI Taxonomy" id="521520"/>
    <lineage>
        <taxon>Bacteria</taxon>
        <taxon>Bacillati</taxon>
        <taxon>Bacillota</taxon>
        <taxon>Bacilli</taxon>
        <taxon>Bacillales</taxon>
        <taxon>Paenibacillaceae</taxon>
        <taxon>Paenibacillus</taxon>
    </lineage>
</organism>
<geneLocation type="plasmid" evidence="1 3">
    <name>unnamed1</name>
</geneLocation>
<accession>A0AAX3N6R8</accession>
<evidence type="ECO:0000313" key="3">
    <source>
        <dbReference type="Proteomes" id="UP001220962"/>
    </source>
</evidence>